<feature type="region of interest" description="Disordered" evidence="5">
    <location>
        <begin position="358"/>
        <end position="389"/>
    </location>
</feature>
<keyword evidence="4 6" id="KW-0472">Membrane</keyword>
<protein>
    <recommendedName>
        <fullName evidence="9">Transmembrane protein</fullName>
    </recommendedName>
</protein>
<evidence type="ECO:0000256" key="4">
    <source>
        <dbReference type="ARBA" id="ARBA00023136"/>
    </source>
</evidence>
<dbReference type="GO" id="GO:0016020">
    <property type="term" value="C:membrane"/>
    <property type="evidence" value="ECO:0007669"/>
    <property type="project" value="UniProtKB-SubCell"/>
</dbReference>
<keyword evidence="8" id="KW-1185">Reference proteome</keyword>
<evidence type="ECO:0008006" key="9">
    <source>
        <dbReference type="Google" id="ProtNLM"/>
    </source>
</evidence>
<evidence type="ECO:0000256" key="2">
    <source>
        <dbReference type="ARBA" id="ARBA00022692"/>
    </source>
</evidence>
<dbReference type="Gene3D" id="2.60.120.260">
    <property type="entry name" value="Galactose-binding domain-like"/>
    <property type="match status" value="1"/>
</dbReference>
<organism evidence="7 8">
    <name type="scientific">Coprinellus micaceus</name>
    <name type="common">Glistening ink-cap mushroom</name>
    <name type="synonym">Coprinus micaceus</name>
    <dbReference type="NCBI Taxonomy" id="71717"/>
    <lineage>
        <taxon>Eukaryota</taxon>
        <taxon>Fungi</taxon>
        <taxon>Dikarya</taxon>
        <taxon>Basidiomycota</taxon>
        <taxon>Agaricomycotina</taxon>
        <taxon>Agaricomycetes</taxon>
        <taxon>Agaricomycetidae</taxon>
        <taxon>Agaricales</taxon>
        <taxon>Agaricineae</taxon>
        <taxon>Psathyrellaceae</taxon>
        <taxon>Coprinellus</taxon>
    </lineage>
</organism>
<feature type="region of interest" description="Disordered" evidence="5">
    <location>
        <begin position="286"/>
        <end position="321"/>
    </location>
</feature>
<dbReference type="PANTHER" id="PTHR15549">
    <property type="entry name" value="PAIRED IMMUNOGLOBULIN-LIKE TYPE 2 RECEPTOR"/>
    <property type="match status" value="1"/>
</dbReference>
<gene>
    <name evidence="7" type="ORF">FA13DRAFT_1807997</name>
</gene>
<sequence length="500" mass="53028">MSKTRWLVHDDDDASIVYQGSWVIVQDSFSGSEYGSNGPTFGGSQHVTTGTASFAFPFIGSQLRVYGTSNPRNASGTLSPQWECFVDGVSIGFDRPIANATQNNYGLCSTFNQTFARHTLTLNVTAADGRPFYVDSIRYLPLANLTSELDHPTVIVDQLDTSITYTPADQWQPVAGTEDVTLALEPGSSMSVNFTGSKVTWMGWTPSGYPTGQSTAQYKLDDAAPVTFQLRGLGAGATTQVNQPFFETPTVEKGNHQLTVTHLGTSAPLVLDYLVVEDGDIIFGNTHTTSTSASTSRPTATSTTDTPGGSNADGSTSSGGKKFPVGAVVGGAVGGLAAITILLFLVLFLRRRRARLSKSIPPHSQPPSAPAMYQSVPSTGGPSYPPFGTPVIQEESVLVPLSTGHASTTSKGSHTHQHSLSNPNNYLYTDGSEYAHQPTPQPQRLERLEPLRKKSPDPLPSAGLQSQNAFAASVPGDASEPLVPPSGRGIHIPNSPNVIY</sequence>
<dbReference type="OrthoDB" id="3062182at2759"/>
<feature type="compositionally biased region" description="Low complexity" evidence="5">
    <location>
        <begin position="286"/>
        <end position="310"/>
    </location>
</feature>
<evidence type="ECO:0000313" key="8">
    <source>
        <dbReference type="Proteomes" id="UP000298030"/>
    </source>
</evidence>
<evidence type="ECO:0000313" key="7">
    <source>
        <dbReference type="EMBL" id="TEB39545.1"/>
    </source>
</evidence>
<dbReference type="EMBL" id="QPFP01000001">
    <property type="protein sequence ID" value="TEB39545.1"/>
    <property type="molecule type" value="Genomic_DNA"/>
</dbReference>
<keyword evidence="3 6" id="KW-1133">Transmembrane helix</keyword>
<keyword evidence="2 6" id="KW-0812">Transmembrane</keyword>
<proteinExistence type="predicted"/>
<name>A0A4Y7TZF3_COPMI</name>
<dbReference type="AlphaFoldDB" id="A0A4Y7TZF3"/>
<reference evidence="7 8" key="1">
    <citation type="journal article" date="2019" name="Nat. Ecol. Evol.">
        <title>Megaphylogeny resolves global patterns of mushroom evolution.</title>
        <authorList>
            <person name="Varga T."/>
            <person name="Krizsan K."/>
            <person name="Foldi C."/>
            <person name="Dima B."/>
            <person name="Sanchez-Garcia M."/>
            <person name="Sanchez-Ramirez S."/>
            <person name="Szollosi G.J."/>
            <person name="Szarkandi J.G."/>
            <person name="Papp V."/>
            <person name="Albert L."/>
            <person name="Andreopoulos W."/>
            <person name="Angelini C."/>
            <person name="Antonin V."/>
            <person name="Barry K.W."/>
            <person name="Bougher N.L."/>
            <person name="Buchanan P."/>
            <person name="Buyck B."/>
            <person name="Bense V."/>
            <person name="Catcheside P."/>
            <person name="Chovatia M."/>
            <person name="Cooper J."/>
            <person name="Damon W."/>
            <person name="Desjardin D."/>
            <person name="Finy P."/>
            <person name="Geml J."/>
            <person name="Haridas S."/>
            <person name="Hughes K."/>
            <person name="Justo A."/>
            <person name="Karasinski D."/>
            <person name="Kautmanova I."/>
            <person name="Kiss B."/>
            <person name="Kocsube S."/>
            <person name="Kotiranta H."/>
            <person name="LaButti K.M."/>
            <person name="Lechner B.E."/>
            <person name="Liimatainen K."/>
            <person name="Lipzen A."/>
            <person name="Lukacs Z."/>
            <person name="Mihaltcheva S."/>
            <person name="Morgado L.N."/>
            <person name="Niskanen T."/>
            <person name="Noordeloos M.E."/>
            <person name="Ohm R.A."/>
            <person name="Ortiz-Santana B."/>
            <person name="Ovrebo C."/>
            <person name="Racz N."/>
            <person name="Riley R."/>
            <person name="Savchenko A."/>
            <person name="Shiryaev A."/>
            <person name="Soop K."/>
            <person name="Spirin V."/>
            <person name="Szebenyi C."/>
            <person name="Tomsovsky M."/>
            <person name="Tulloss R.E."/>
            <person name="Uehling J."/>
            <person name="Grigoriev I.V."/>
            <person name="Vagvolgyi C."/>
            <person name="Papp T."/>
            <person name="Martin F.M."/>
            <person name="Miettinen O."/>
            <person name="Hibbett D.S."/>
            <person name="Nagy L.G."/>
        </authorList>
    </citation>
    <scope>NUCLEOTIDE SEQUENCE [LARGE SCALE GENOMIC DNA]</scope>
    <source>
        <strain evidence="7 8">FP101781</strain>
    </source>
</reference>
<feature type="compositionally biased region" description="Basic and acidic residues" evidence="5">
    <location>
        <begin position="444"/>
        <end position="456"/>
    </location>
</feature>
<dbReference type="InterPro" id="IPR051694">
    <property type="entry name" value="Immunoregulatory_rcpt-like"/>
</dbReference>
<evidence type="ECO:0000256" key="3">
    <source>
        <dbReference type="ARBA" id="ARBA00022989"/>
    </source>
</evidence>
<feature type="compositionally biased region" description="Polar residues" evidence="5">
    <location>
        <begin position="404"/>
        <end position="427"/>
    </location>
</feature>
<evidence type="ECO:0000256" key="6">
    <source>
        <dbReference type="SAM" id="Phobius"/>
    </source>
</evidence>
<evidence type="ECO:0000256" key="5">
    <source>
        <dbReference type="SAM" id="MobiDB-lite"/>
    </source>
</evidence>
<feature type="region of interest" description="Disordered" evidence="5">
    <location>
        <begin position="401"/>
        <end position="500"/>
    </location>
</feature>
<dbReference type="GO" id="GO:0071944">
    <property type="term" value="C:cell periphery"/>
    <property type="evidence" value="ECO:0007669"/>
    <property type="project" value="UniProtKB-ARBA"/>
</dbReference>
<comment type="subcellular location">
    <subcellularLocation>
        <location evidence="1">Membrane</location>
        <topology evidence="1">Single-pass membrane protein</topology>
    </subcellularLocation>
</comment>
<evidence type="ECO:0000256" key="1">
    <source>
        <dbReference type="ARBA" id="ARBA00004167"/>
    </source>
</evidence>
<dbReference type="Proteomes" id="UP000298030">
    <property type="component" value="Unassembled WGS sequence"/>
</dbReference>
<dbReference type="STRING" id="71717.A0A4Y7TZF3"/>
<feature type="transmembrane region" description="Helical" evidence="6">
    <location>
        <begin position="325"/>
        <end position="349"/>
    </location>
</feature>
<accession>A0A4Y7TZF3</accession>
<comment type="caution">
    <text evidence="7">The sequence shown here is derived from an EMBL/GenBank/DDBJ whole genome shotgun (WGS) entry which is preliminary data.</text>
</comment>